<protein>
    <submittedName>
        <fullName evidence="2">Uncharacterized protein</fullName>
    </submittedName>
</protein>
<evidence type="ECO:0000313" key="2">
    <source>
        <dbReference type="EMBL" id="RMC00421.1"/>
    </source>
</evidence>
<accession>A0A3M0JJC0</accession>
<feature type="region of interest" description="Disordered" evidence="1">
    <location>
        <begin position="1"/>
        <end position="32"/>
    </location>
</feature>
<keyword evidence="3" id="KW-1185">Reference proteome</keyword>
<evidence type="ECO:0000313" key="3">
    <source>
        <dbReference type="Proteomes" id="UP000269221"/>
    </source>
</evidence>
<evidence type="ECO:0000256" key="1">
    <source>
        <dbReference type="SAM" id="MobiDB-lite"/>
    </source>
</evidence>
<gene>
    <name evidence="2" type="ORF">DUI87_23029</name>
</gene>
<comment type="caution">
    <text evidence="2">The sequence shown here is derived from an EMBL/GenBank/DDBJ whole genome shotgun (WGS) entry which is preliminary data.</text>
</comment>
<dbReference type="EMBL" id="QRBI01000144">
    <property type="protein sequence ID" value="RMC00421.1"/>
    <property type="molecule type" value="Genomic_DNA"/>
</dbReference>
<organism evidence="2 3">
    <name type="scientific">Hirundo rustica rustica</name>
    <dbReference type="NCBI Taxonomy" id="333673"/>
    <lineage>
        <taxon>Eukaryota</taxon>
        <taxon>Metazoa</taxon>
        <taxon>Chordata</taxon>
        <taxon>Craniata</taxon>
        <taxon>Vertebrata</taxon>
        <taxon>Euteleostomi</taxon>
        <taxon>Archelosauria</taxon>
        <taxon>Archosauria</taxon>
        <taxon>Dinosauria</taxon>
        <taxon>Saurischia</taxon>
        <taxon>Theropoda</taxon>
        <taxon>Coelurosauria</taxon>
        <taxon>Aves</taxon>
        <taxon>Neognathae</taxon>
        <taxon>Neoaves</taxon>
        <taxon>Telluraves</taxon>
        <taxon>Australaves</taxon>
        <taxon>Passeriformes</taxon>
        <taxon>Sylvioidea</taxon>
        <taxon>Hirundinidae</taxon>
        <taxon>Hirundo</taxon>
    </lineage>
</organism>
<reference evidence="2 3" key="1">
    <citation type="submission" date="2018-07" db="EMBL/GenBank/DDBJ databases">
        <title>A high quality draft genome assembly of the barn swallow (H. rustica rustica).</title>
        <authorList>
            <person name="Formenti G."/>
            <person name="Chiara M."/>
            <person name="Poveda L."/>
            <person name="Francoijs K.-J."/>
            <person name="Bonisoli-Alquati A."/>
            <person name="Canova L."/>
            <person name="Gianfranceschi L."/>
            <person name="Horner D.S."/>
            <person name="Saino N."/>
        </authorList>
    </citation>
    <scope>NUCLEOTIDE SEQUENCE [LARGE SCALE GENOMIC DNA]</scope>
    <source>
        <strain evidence="2">Chelidonia</strain>
        <tissue evidence="2">Blood</tissue>
    </source>
</reference>
<dbReference type="AlphaFoldDB" id="A0A3M0JJC0"/>
<dbReference type="Proteomes" id="UP000269221">
    <property type="component" value="Unassembled WGS sequence"/>
</dbReference>
<proteinExistence type="predicted"/>
<dbReference type="OrthoDB" id="5984008at2759"/>
<sequence length="147" mass="16741">MLEMQSLKKGVRHNLHHCRGENPSKAQLHNLERAERTAPTLMYIRGVLKHLNVLPKLRGPELDTAPKVWPHQCRVQRKNDLPTPADHTIPFCLASMRLNLERSVLFCSLQSEKLERVHQNGTKTDLLLGGWVSIPAFLIIENLTCSP</sequence>
<name>A0A3M0JJC0_HIRRU</name>